<comment type="caution">
    <text evidence="2">The sequence shown here is derived from an EMBL/GenBank/DDBJ whole genome shotgun (WGS) entry which is preliminary data.</text>
</comment>
<gene>
    <name evidence="2" type="ORF">FSP39_007815</name>
</gene>
<keyword evidence="1" id="KW-1133">Transmembrane helix</keyword>
<feature type="transmembrane region" description="Helical" evidence="1">
    <location>
        <begin position="42"/>
        <end position="62"/>
    </location>
</feature>
<accession>A0AA89BKE0</accession>
<evidence type="ECO:0000313" key="3">
    <source>
        <dbReference type="Proteomes" id="UP001186944"/>
    </source>
</evidence>
<proteinExistence type="predicted"/>
<keyword evidence="1" id="KW-0812">Transmembrane</keyword>
<evidence type="ECO:0000256" key="1">
    <source>
        <dbReference type="SAM" id="Phobius"/>
    </source>
</evidence>
<dbReference type="EMBL" id="VSWD01000012">
    <property type="protein sequence ID" value="KAK3085723.1"/>
    <property type="molecule type" value="Genomic_DNA"/>
</dbReference>
<organism evidence="2 3">
    <name type="scientific">Pinctada imbricata</name>
    <name type="common">Atlantic pearl-oyster</name>
    <name type="synonym">Pinctada martensii</name>
    <dbReference type="NCBI Taxonomy" id="66713"/>
    <lineage>
        <taxon>Eukaryota</taxon>
        <taxon>Metazoa</taxon>
        <taxon>Spiralia</taxon>
        <taxon>Lophotrochozoa</taxon>
        <taxon>Mollusca</taxon>
        <taxon>Bivalvia</taxon>
        <taxon>Autobranchia</taxon>
        <taxon>Pteriomorphia</taxon>
        <taxon>Pterioida</taxon>
        <taxon>Pterioidea</taxon>
        <taxon>Pteriidae</taxon>
        <taxon>Pinctada</taxon>
    </lineage>
</organism>
<name>A0AA89BKE0_PINIB</name>
<dbReference type="Proteomes" id="UP001186944">
    <property type="component" value="Unassembled WGS sequence"/>
</dbReference>
<reference evidence="2" key="1">
    <citation type="submission" date="2019-08" db="EMBL/GenBank/DDBJ databases">
        <title>The improved chromosome-level genome for the pearl oyster Pinctada fucata martensii using PacBio sequencing and Hi-C.</title>
        <authorList>
            <person name="Zheng Z."/>
        </authorList>
    </citation>
    <scope>NUCLEOTIDE SEQUENCE</scope>
    <source>
        <strain evidence="2">ZZ-2019</strain>
        <tissue evidence="2">Adductor muscle</tissue>
    </source>
</reference>
<keyword evidence="1" id="KW-0472">Membrane</keyword>
<protein>
    <submittedName>
        <fullName evidence="2">Uncharacterized protein</fullName>
    </submittedName>
</protein>
<keyword evidence="3" id="KW-1185">Reference proteome</keyword>
<sequence length="67" mass="7226">MISDPLLVFGLKSVLPWLTGQYPAVCDAGKTLTLAVAFECGWTGWLLPLGVALAAAFLYRYFMAQAS</sequence>
<evidence type="ECO:0000313" key="2">
    <source>
        <dbReference type="EMBL" id="KAK3085723.1"/>
    </source>
</evidence>
<dbReference type="AlphaFoldDB" id="A0AA89BKE0"/>